<sequence length="294" mass="33311">MRSSRVIPPARVLLPLLLLLAAGCTDAYKPVIIVHGIFDGPKELETLSGFIEEAHPGTEVILIDLLNYRSSIEPMWKQVDKFGKVIQSIMQRSPEGVHLLCFSQGGLICRGVLSLIPNHNVHTFIALSSPLAGQFGDTDYVSRVFPDRAKTKVYVFCYNKLGQKLSVCGYWKDPHHTSAYLRHNIFLPLLNGEKPHSNMKEWRENFLRIKKLVLIGGPDDGVITPWQSSHFGFYDCEENVVEMKNQEFYVKDTFGLQTLDARGDLSVCVQSGVKHVEWHSNFTVFTTCMEEWLV</sequence>
<evidence type="ECO:0000256" key="7">
    <source>
        <dbReference type="ARBA" id="ARBA00038848"/>
    </source>
</evidence>
<keyword evidence="4" id="KW-0378">Hydrolase</keyword>
<comment type="function">
    <text evidence="9">Catalyzes the cleavage of thioester bonds from S-palmitoyl-CoA or S-palmitoyl-N-acetylcysteamine (unbranched structures) but does not have activity against palmitoylcysteine or palmitoylated proteins, branched structures or bulky head groups. Conversely, hydrolyzes both long and short chain fatty acyl-CoA substrate.</text>
</comment>
<evidence type="ECO:0000256" key="2">
    <source>
        <dbReference type="ARBA" id="ARBA00010758"/>
    </source>
</evidence>
<reference key="1">
    <citation type="journal article" date="2007" name="Nature">
        <title>The medaka draft genome and insights into vertebrate genome evolution.</title>
        <authorList>
            <person name="Kasahara M."/>
            <person name="Naruse K."/>
            <person name="Sasaki S."/>
            <person name="Nakatani Y."/>
            <person name="Qu W."/>
            <person name="Ahsan B."/>
            <person name="Yamada T."/>
            <person name="Nagayasu Y."/>
            <person name="Doi K."/>
            <person name="Kasai Y."/>
            <person name="Jindo T."/>
            <person name="Kobayashi D."/>
            <person name="Shimada A."/>
            <person name="Toyoda A."/>
            <person name="Kuroki Y."/>
            <person name="Fujiyama A."/>
            <person name="Sasaki T."/>
            <person name="Shimizu A."/>
            <person name="Asakawa S."/>
            <person name="Shimizu N."/>
            <person name="Hashimoto S."/>
            <person name="Yang J."/>
            <person name="Lee Y."/>
            <person name="Matsushima K."/>
            <person name="Sugano S."/>
            <person name="Sakaizumi M."/>
            <person name="Narita T."/>
            <person name="Ohishi K."/>
            <person name="Haga S."/>
            <person name="Ohta F."/>
            <person name="Nomoto H."/>
            <person name="Nogata K."/>
            <person name="Morishita T."/>
            <person name="Endo T."/>
            <person name="Shin-I T."/>
            <person name="Takeda H."/>
            <person name="Morishita S."/>
            <person name="Kohara Y."/>
        </authorList>
    </citation>
    <scope>NUCLEOTIDE SEQUENCE [LARGE SCALE GENOMIC DNA]</scope>
    <source>
        <strain>Hd-rR</strain>
    </source>
</reference>
<dbReference type="InterPro" id="IPR029058">
    <property type="entry name" value="AB_hydrolase_fold"/>
</dbReference>
<dbReference type="PANTHER" id="PTHR11247">
    <property type="entry name" value="PALMITOYL-PROTEIN THIOESTERASE/DOLICHYLDIPHOSPHATASE 1"/>
    <property type="match status" value="1"/>
</dbReference>
<name>A0A3P9KXY0_ORYLA</name>
<dbReference type="Ensembl" id="ENSORLT00020020620.1">
    <property type="protein sequence ID" value="ENSORLP00020013211.1"/>
    <property type="gene ID" value="ENSORLG00020014156.1"/>
</dbReference>
<dbReference type="AlphaFoldDB" id="A0A3P9KXY0"/>
<feature type="signal peptide" evidence="10">
    <location>
        <begin position="1"/>
        <end position="27"/>
    </location>
</feature>
<dbReference type="SUPFAM" id="SSF53474">
    <property type="entry name" value="alpha/beta-Hydrolases"/>
    <property type="match status" value="1"/>
</dbReference>
<dbReference type="EC" id="3.1.2.2" evidence="7"/>
<reference evidence="11" key="3">
    <citation type="submission" date="2025-08" db="UniProtKB">
        <authorList>
            <consortium name="Ensembl"/>
        </authorList>
    </citation>
    <scope>IDENTIFICATION</scope>
    <source>
        <strain evidence="11">HNI</strain>
    </source>
</reference>
<reference evidence="11 12" key="2">
    <citation type="submission" date="2017-04" db="EMBL/GenBank/DDBJ databases">
        <title>CpG methylation of centromeres and impact of large insertions on vertebrate speciation.</title>
        <authorList>
            <person name="Ichikawa K."/>
            <person name="Yoshimura J."/>
            <person name="Morishita S."/>
        </authorList>
    </citation>
    <scope>NUCLEOTIDE SEQUENCE</scope>
    <source>
        <strain evidence="11 12">HNI</strain>
    </source>
</reference>
<evidence type="ECO:0000256" key="6">
    <source>
        <dbReference type="ARBA" id="ARBA00023228"/>
    </source>
</evidence>
<comment type="subcellular location">
    <subcellularLocation>
        <location evidence="1">Lysosome</location>
    </subcellularLocation>
</comment>
<dbReference type="FunFam" id="3.40.50.1820:FF:000037">
    <property type="entry name" value="Lysosomal thioesterase PPT2 homolog"/>
    <property type="match status" value="1"/>
</dbReference>
<reference evidence="11" key="4">
    <citation type="submission" date="2025-09" db="UniProtKB">
        <authorList>
            <consortium name="Ensembl"/>
        </authorList>
    </citation>
    <scope>IDENTIFICATION</scope>
    <source>
        <strain evidence="11">HNI</strain>
    </source>
</reference>
<dbReference type="GO" id="GO:0016790">
    <property type="term" value="F:thiolester hydrolase activity"/>
    <property type="evidence" value="ECO:0007669"/>
    <property type="project" value="UniProtKB-ARBA"/>
</dbReference>
<dbReference type="PANTHER" id="PTHR11247:SF71">
    <property type="entry name" value="ZGC:66024"/>
    <property type="match status" value="1"/>
</dbReference>
<keyword evidence="6" id="KW-0458">Lysosome</keyword>
<keyword evidence="5" id="KW-0325">Glycoprotein</keyword>
<proteinExistence type="inferred from homology"/>
<comment type="catalytic activity">
    <reaction evidence="8">
        <text>S-hexadecanoyl-N-acetylcysteamine + H2O = N-acetylcysteamine + hexadecanoate + H(+)</text>
        <dbReference type="Rhea" id="RHEA:84099"/>
        <dbReference type="ChEBI" id="CHEBI:7896"/>
        <dbReference type="ChEBI" id="CHEBI:15377"/>
        <dbReference type="ChEBI" id="CHEBI:15378"/>
        <dbReference type="ChEBI" id="CHEBI:74410"/>
        <dbReference type="ChEBI" id="CHEBI:233601"/>
    </reaction>
</comment>
<evidence type="ECO:0000256" key="5">
    <source>
        <dbReference type="ARBA" id="ARBA00023180"/>
    </source>
</evidence>
<organism evidence="11 12">
    <name type="scientific">Oryzias latipes</name>
    <name type="common">Japanese rice fish</name>
    <name type="synonym">Japanese killifish</name>
    <dbReference type="NCBI Taxonomy" id="8090"/>
    <lineage>
        <taxon>Eukaryota</taxon>
        <taxon>Metazoa</taxon>
        <taxon>Chordata</taxon>
        <taxon>Craniata</taxon>
        <taxon>Vertebrata</taxon>
        <taxon>Euteleostomi</taxon>
        <taxon>Actinopterygii</taxon>
        <taxon>Neopterygii</taxon>
        <taxon>Teleostei</taxon>
        <taxon>Neoteleostei</taxon>
        <taxon>Acanthomorphata</taxon>
        <taxon>Ovalentaria</taxon>
        <taxon>Atherinomorphae</taxon>
        <taxon>Beloniformes</taxon>
        <taxon>Adrianichthyidae</taxon>
        <taxon>Oryziinae</taxon>
        <taxon>Oryzias</taxon>
    </lineage>
</organism>
<dbReference type="GO" id="GO:0005764">
    <property type="term" value="C:lysosome"/>
    <property type="evidence" value="ECO:0007669"/>
    <property type="project" value="UniProtKB-SubCell"/>
</dbReference>
<keyword evidence="3 10" id="KW-0732">Signal</keyword>
<dbReference type="GO" id="GO:0098599">
    <property type="term" value="F:palmitoyl hydrolase activity"/>
    <property type="evidence" value="ECO:0007669"/>
    <property type="project" value="UniProtKB-ARBA"/>
</dbReference>
<evidence type="ECO:0000256" key="1">
    <source>
        <dbReference type="ARBA" id="ARBA00004371"/>
    </source>
</evidence>
<dbReference type="Pfam" id="PF02089">
    <property type="entry name" value="Palm_thioest"/>
    <property type="match status" value="1"/>
</dbReference>
<dbReference type="Gene3D" id="3.40.50.1820">
    <property type="entry name" value="alpha/beta hydrolase"/>
    <property type="match status" value="1"/>
</dbReference>
<evidence type="ECO:0000256" key="10">
    <source>
        <dbReference type="SAM" id="SignalP"/>
    </source>
</evidence>
<evidence type="ECO:0000256" key="3">
    <source>
        <dbReference type="ARBA" id="ARBA00022729"/>
    </source>
</evidence>
<evidence type="ECO:0000256" key="4">
    <source>
        <dbReference type="ARBA" id="ARBA00022801"/>
    </source>
</evidence>
<dbReference type="PROSITE" id="PS51257">
    <property type="entry name" value="PROKAR_LIPOPROTEIN"/>
    <property type="match status" value="1"/>
</dbReference>
<dbReference type="Proteomes" id="UP000265180">
    <property type="component" value="Chromosome 16"/>
</dbReference>
<protein>
    <recommendedName>
        <fullName evidence="7">palmitoyl-CoA hydrolase</fullName>
        <ecNumber evidence="7">3.1.2.2</ecNumber>
    </recommendedName>
</protein>
<evidence type="ECO:0000256" key="9">
    <source>
        <dbReference type="ARBA" id="ARBA00093353"/>
    </source>
</evidence>
<accession>A0A3P9KXY0</accession>
<evidence type="ECO:0000313" key="12">
    <source>
        <dbReference type="Proteomes" id="UP000265180"/>
    </source>
</evidence>
<evidence type="ECO:0000256" key="8">
    <source>
        <dbReference type="ARBA" id="ARBA00093223"/>
    </source>
</evidence>
<comment type="similarity">
    <text evidence="2">Belongs to the palmitoyl-protein thioesterase family.</text>
</comment>
<feature type="chain" id="PRO_5018088718" description="palmitoyl-CoA hydrolase" evidence="10">
    <location>
        <begin position="28"/>
        <end position="294"/>
    </location>
</feature>
<evidence type="ECO:0000313" key="11">
    <source>
        <dbReference type="Ensembl" id="ENSORLP00020013211.1"/>
    </source>
</evidence>